<dbReference type="RefSeq" id="WP_013656922.1">
    <property type="nucleotide sequence ID" value="NC_015275.1"/>
</dbReference>
<keyword evidence="1" id="KW-1133">Transmembrane helix</keyword>
<evidence type="ECO:0000313" key="2">
    <source>
        <dbReference type="EMBL" id="ADZ83627.1"/>
    </source>
</evidence>
<protein>
    <submittedName>
        <fullName evidence="2">Branched-chain amino acid transport</fullName>
    </submittedName>
</protein>
<dbReference type="Proteomes" id="UP000008467">
    <property type="component" value="Chromosome"/>
</dbReference>
<dbReference type="InterPro" id="IPR008407">
    <property type="entry name" value="Brnchd-chn_aa_trnsp_AzlD"/>
</dbReference>
<keyword evidence="1" id="KW-0812">Transmembrane</keyword>
<feature type="transmembrane region" description="Helical" evidence="1">
    <location>
        <begin position="37"/>
        <end position="56"/>
    </location>
</feature>
<dbReference type="STRING" id="642492.Clole_1907"/>
<sequence length="99" mass="11108">MYIIISILIMAGVTYFIRVLPVTLFQKPIKSLYIRSFLHYVPYAVLGAMTFPHILYSTEYSLHAAMGMLVALILGYFEKSLTLVALASVVAVYLCNVLL</sequence>
<proteinExistence type="predicted"/>
<dbReference type="Pfam" id="PF05437">
    <property type="entry name" value="AzlD"/>
    <property type="match status" value="1"/>
</dbReference>
<reference evidence="2 3" key="1">
    <citation type="journal article" date="2011" name="J. Bacteriol.">
        <title>Complete genome sequence of the cellulose-degrading bacterium Cellulosilyticum lentocellum.</title>
        <authorList>
            <consortium name="US DOE Joint Genome Institute"/>
            <person name="Miller D.A."/>
            <person name="Suen G."/>
            <person name="Bruce D."/>
            <person name="Copeland A."/>
            <person name="Cheng J.F."/>
            <person name="Detter C."/>
            <person name="Goodwin L.A."/>
            <person name="Han C.S."/>
            <person name="Hauser L.J."/>
            <person name="Land M.L."/>
            <person name="Lapidus A."/>
            <person name="Lucas S."/>
            <person name="Meincke L."/>
            <person name="Pitluck S."/>
            <person name="Tapia R."/>
            <person name="Teshima H."/>
            <person name="Woyke T."/>
            <person name="Fox B.G."/>
            <person name="Angert E.R."/>
            <person name="Currie C.R."/>
        </authorList>
    </citation>
    <scope>NUCLEOTIDE SEQUENCE [LARGE SCALE GENOMIC DNA]</scope>
    <source>
        <strain evidence="3">ATCC 49066 / DSM 5427 / NCIMB 11756 / RHM5</strain>
    </source>
</reference>
<dbReference type="HOGENOM" id="CLU_157896_2_1_9"/>
<evidence type="ECO:0000256" key="1">
    <source>
        <dbReference type="SAM" id="Phobius"/>
    </source>
</evidence>
<evidence type="ECO:0000313" key="3">
    <source>
        <dbReference type="Proteomes" id="UP000008467"/>
    </source>
</evidence>
<keyword evidence="1" id="KW-0472">Membrane</keyword>
<dbReference type="EMBL" id="CP002582">
    <property type="protein sequence ID" value="ADZ83627.1"/>
    <property type="molecule type" value="Genomic_DNA"/>
</dbReference>
<name>F2JP13_CELLD</name>
<gene>
    <name evidence="2" type="ordered locus">Clole_1907</name>
</gene>
<dbReference type="eggNOG" id="COG4392">
    <property type="taxonomic scope" value="Bacteria"/>
</dbReference>
<accession>F2JP13</accession>
<dbReference type="AlphaFoldDB" id="F2JP13"/>
<dbReference type="KEGG" id="cle:Clole_1907"/>
<organism evidence="2 3">
    <name type="scientific">Cellulosilyticum lentocellum (strain ATCC 49066 / DSM 5427 / NCIMB 11756 / RHM5)</name>
    <name type="common">Clostridium lentocellum</name>
    <dbReference type="NCBI Taxonomy" id="642492"/>
    <lineage>
        <taxon>Bacteria</taxon>
        <taxon>Bacillati</taxon>
        <taxon>Bacillota</taxon>
        <taxon>Clostridia</taxon>
        <taxon>Lachnospirales</taxon>
        <taxon>Cellulosilyticaceae</taxon>
        <taxon>Cellulosilyticum</taxon>
    </lineage>
</organism>
<feature type="transmembrane region" description="Helical" evidence="1">
    <location>
        <begin position="68"/>
        <end position="95"/>
    </location>
</feature>
<feature type="transmembrane region" description="Helical" evidence="1">
    <location>
        <begin position="6"/>
        <end position="25"/>
    </location>
</feature>
<keyword evidence="3" id="KW-1185">Reference proteome</keyword>